<evidence type="ECO:0000313" key="1">
    <source>
        <dbReference type="EMBL" id="CAD7694977.1"/>
    </source>
</evidence>
<dbReference type="InterPro" id="IPR013783">
    <property type="entry name" value="Ig-like_fold"/>
</dbReference>
<dbReference type="EMBL" id="CAJHUC010000288">
    <property type="protein sequence ID" value="CAD7694977.1"/>
    <property type="molecule type" value="Genomic_DNA"/>
</dbReference>
<protein>
    <submittedName>
        <fullName evidence="1">Uncharacterized protein</fullName>
    </submittedName>
</protein>
<dbReference type="Gene3D" id="2.60.40.10">
    <property type="entry name" value="Immunoglobulins"/>
    <property type="match status" value="4"/>
</dbReference>
<organism evidence="1 2">
    <name type="scientific">Ostreobium quekettii</name>
    <dbReference type="NCBI Taxonomy" id="121088"/>
    <lineage>
        <taxon>Eukaryota</taxon>
        <taxon>Viridiplantae</taxon>
        <taxon>Chlorophyta</taxon>
        <taxon>core chlorophytes</taxon>
        <taxon>Ulvophyceae</taxon>
        <taxon>TCBD clade</taxon>
        <taxon>Bryopsidales</taxon>
        <taxon>Ostreobineae</taxon>
        <taxon>Ostreobiaceae</taxon>
        <taxon>Ostreobium</taxon>
    </lineage>
</organism>
<sequence length="1016" mass="112597">MKRFAKLAAVENIDSRVRTIRVKGPKNGHVQVRGALPTTRLAPGLEFSFEVVFTPPKEVQFKDKVTLRTESETVAIPITIACPRPDLRLHGDLDFGAMPHEATSKLSMRISNDGGREGTFQFYFADDAQIEIQEGFPLKISPMKGSVSAHGSADICASIFGQEIGSITGEVAFHLEGKDVKRIVAAAAVMKQSFQVVDSHGAEVKEVDFGTLYYGEESSAGLRIINNGPREMRCTVSFGNKFAMAEEEQEMVADVCFQVDPFASFIQAARMKAQANETGENPFSVNPLSIVVPPFKDGNIVVQFHPSGLTTTKGFTANVGKMGIQVKRYDFVGQIEFGGVAEKMRFQMIGRGVESSASLKQNCLNYGIVPTYDHADQPLEISNAKCDLPIRFKFPKKSPYFQCDPPDGVIPPGQTTMLIVRYYPKSLGNHSSTIPIQICSLSGMPLKKLRLRVVGVSVEVGKKQELVQGTDKLPEDFKRAPKFVDEEQASSVARKLPFKRPKLWEDKENNRLFSDIGDGTVHGLSLDDYKRQKRHKEQYDNFIQERRLAKEKGHLNAREKENDVNLGMEPRSGLESPKLTRVHQTDPLWTKEDEEEKYPKTLKSITAEQAAAIRLFKDKAESEEERRACSSPLSNSDMAKLGVGPLTVDFGRVSKSARHTQYFVVNNALSAPIHIVLDIKRFQEFKYTRNTSQVVPPGAMAKFPIVLFSKEVMAVSKKIDYIINGRHFLAFDVDATVAAASVDLSEREIIFEFEMDNWEHFVDQTLIMDNPNPFSTVYEWECNCDEFYIDPKSGTIGPNSSQTTCVRWTPDADAPPESHDGVMILSLQGGSEGSKKVRLRGELPEVSVKFKEHAMDVGPVACSVPQSVGVEIKNTGANDAAFRGLVAPEDSFTLEVAFTCAEEGKFVALLEIELRNHQILKLPISALAVVPCVDVVEPGFDFGAVHIGGLSRLPLTVKNTTPVAATILLDFSALTDFEMAIPKDSWSTEEYETCPLKRAHMDSDSFSVCSARFSKR</sequence>
<dbReference type="AlphaFoldDB" id="A0A8S1IK19"/>
<dbReference type="GO" id="GO:0005929">
    <property type="term" value="C:cilium"/>
    <property type="evidence" value="ECO:0007669"/>
    <property type="project" value="TreeGrafter"/>
</dbReference>
<proteinExistence type="predicted"/>
<keyword evidence="2" id="KW-1185">Reference proteome</keyword>
<dbReference type="PANTHER" id="PTHR45912:SF3">
    <property type="entry name" value="CILIA- AND FLAGELLA-ASSOCIATED PROTEIN 47"/>
    <property type="match status" value="1"/>
</dbReference>
<accession>A0A8S1IK19</accession>
<dbReference type="Proteomes" id="UP000708148">
    <property type="component" value="Unassembled WGS sequence"/>
</dbReference>
<dbReference type="GO" id="GO:0060271">
    <property type="term" value="P:cilium assembly"/>
    <property type="evidence" value="ECO:0007669"/>
    <property type="project" value="TreeGrafter"/>
</dbReference>
<name>A0A8S1IK19_9CHLO</name>
<comment type="caution">
    <text evidence="1">The sequence shown here is derived from an EMBL/GenBank/DDBJ whole genome shotgun (WGS) entry which is preliminary data.</text>
</comment>
<dbReference type="PANTHER" id="PTHR45912">
    <property type="entry name" value="CILIA- AND FLAGELLA-ASSOCIATED PROTEIN 47"/>
    <property type="match status" value="1"/>
</dbReference>
<gene>
    <name evidence="1" type="ORF">OSTQU699_LOCUS338</name>
</gene>
<dbReference type="OrthoDB" id="10060824at2759"/>
<reference evidence="1" key="1">
    <citation type="submission" date="2020-12" db="EMBL/GenBank/DDBJ databases">
        <authorList>
            <person name="Iha C."/>
        </authorList>
    </citation>
    <scope>NUCLEOTIDE SEQUENCE</scope>
</reference>
<evidence type="ECO:0000313" key="2">
    <source>
        <dbReference type="Proteomes" id="UP000708148"/>
    </source>
</evidence>